<dbReference type="EMBL" id="OU900107">
    <property type="protein sequence ID" value="CAG9857635.1"/>
    <property type="molecule type" value="Genomic_DNA"/>
</dbReference>
<dbReference type="GO" id="GO:0051301">
    <property type="term" value="P:cell division"/>
    <property type="evidence" value="ECO:0007669"/>
    <property type="project" value="UniProtKB-KW"/>
</dbReference>
<dbReference type="Pfam" id="PF15243">
    <property type="entry name" value="ANAPC15"/>
    <property type="match status" value="1"/>
</dbReference>
<evidence type="ECO:0000256" key="2">
    <source>
        <dbReference type="ARBA" id="ARBA00009618"/>
    </source>
</evidence>
<dbReference type="AlphaFoldDB" id="A0A9N9TLL4"/>
<keyword evidence="5" id="KW-0131">Cell cycle</keyword>
<protein>
    <recommendedName>
        <fullName evidence="9">Anaphase-promoting complex subunit 15</fullName>
    </recommendedName>
</protein>
<organism evidence="7 8">
    <name type="scientific">Phyllotreta striolata</name>
    <name type="common">Striped flea beetle</name>
    <name type="synonym">Crioceris striolata</name>
    <dbReference type="NCBI Taxonomy" id="444603"/>
    <lineage>
        <taxon>Eukaryota</taxon>
        <taxon>Metazoa</taxon>
        <taxon>Ecdysozoa</taxon>
        <taxon>Arthropoda</taxon>
        <taxon>Hexapoda</taxon>
        <taxon>Insecta</taxon>
        <taxon>Pterygota</taxon>
        <taxon>Neoptera</taxon>
        <taxon>Endopterygota</taxon>
        <taxon>Coleoptera</taxon>
        <taxon>Polyphaga</taxon>
        <taxon>Cucujiformia</taxon>
        <taxon>Chrysomeloidea</taxon>
        <taxon>Chrysomelidae</taxon>
        <taxon>Galerucinae</taxon>
        <taxon>Alticini</taxon>
        <taxon>Phyllotreta</taxon>
    </lineage>
</organism>
<sequence>MSNIPLFPNLKPRLFESSWFQVDQPRDCEDELSQLEREHQNWLQSIKQFNADLTPIGKTTSEPVEEEEDEDDEDDNEDDDESETHDEEEEDEIEMDVSAEGVPGELRSPEELGRRMIQGIGQGHGVR</sequence>
<keyword evidence="8" id="KW-1185">Reference proteome</keyword>
<feature type="compositionally biased region" description="Acidic residues" evidence="6">
    <location>
        <begin position="63"/>
        <end position="97"/>
    </location>
</feature>
<evidence type="ECO:0000313" key="7">
    <source>
        <dbReference type="EMBL" id="CAG9857635.1"/>
    </source>
</evidence>
<dbReference type="GO" id="GO:0005680">
    <property type="term" value="C:anaphase-promoting complex"/>
    <property type="evidence" value="ECO:0007669"/>
    <property type="project" value="InterPro"/>
</dbReference>
<accession>A0A9N9TLL4</accession>
<evidence type="ECO:0000313" key="8">
    <source>
        <dbReference type="Proteomes" id="UP001153712"/>
    </source>
</evidence>
<keyword evidence="3" id="KW-0132">Cell division</keyword>
<evidence type="ECO:0000256" key="5">
    <source>
        <dbReference type="ARBA" id="ARBA00023306"/>
    </source>
</evidence>
<dbReference type="Proteomes" id="UP001153712">
    <property type="component" value="Chromosome 14"/>
</dbReference>
<comment type="pathway">
    <text evidence="1">Protein modification; protein ubiquitination.</text>
</comment>
<dbReference type="PANTHER" id="PTHR22526">
    <property type="entry name" value="ANAPHASE PROMOTING COMPLEX C SUBUNIT 15, PSEUDOGENE-RELATED"/>
    <property type="match status" value="1"/>
</dbReference>
<evidence type="ECO:0000256" key="3">
    <source>
        <dbReference type="ARBA" id="ARBA00022618"/>
    </source>
</evidence>
<evidence type="ECO:0000256" key="1">
    <source>
        <dbReference type="ARBA" id="ARBA00004906"/>
    </source>
</evidence>
<feature type="region of interest" description="Disordered" evidence="6">
    <location>
        <begin position="46"/>
        <end position="127"/>
    </location>
</feature>
<dbReference type="PANTHER" id="PTHR22526:SF2">
    <property type="entry name" value="ANAPHASE PROMOTING COMPLEX C SUBUNIT 15, PSEUDOGENE-RELATED"/>
    <property type="match status" value="1"/>
</dbReference>
<reference evidence="7" key="1">
    <citation type="submission" date="2022-01" db="EMBL/GenBank/DDBJ databases">
        <authorList>
            <person name="King R."/>
        </authorList>
    </citation>
    <scope>NUCLEOTIDE SEQUENCE</scope>
</reference>
<dbReference type="InterPro" id="IPR026182">
    <property type="entry name" value="ANAPC15"/>
</dbReference>
<evidence type="ECO:0000256" key="4">
    <source>
        <dbReference type="ARBA" id="ARBA00022776"/>
    </source>
</evidence>
<gene>
    <name evidence="7" type="ORF">PHYEVI_LOCUS4038</name>
</gene>
<dbReference type="GO" id="GO:0090266">
    <property type="term" value="P:regulation of mitotic cell cycle spindle assembly checkpoint"/>
    <property type="evidence" value="ECO:0007669"/>
    <property type="project" value="InterPro"/>
</dbReference>
<evidence type="ECO:0000256" key="6">
    <source>
        <dbReference type="SAM" id="MobiDB-lite"/>
    </source>
</evidence>
<comment type="similarity">
    <text evidence="2">Belongs to the APC15 family.</text>
</comment>
<evidence type="ECO:0008006" key="9">
    <source>
        <dbReference type="Google" id="ProtNLM"/>
    </source>
</evidence>
<dbReference type="OrthoDB" id="6362917at2759"/>
<proteinExistence type="inferred from homology"/>
<name>A0A9N9TLL4_PHYSR</name>
<keyword evidence="4" id="KW-0498">Mitosis</keyword>